<name>A0A699HI00_TANCI</name>
<feature type="region of interest" description="Disordered" evidence="1">
    <location>
        <begin position="1"/>
        <end position="36"/>
    </location>
</feature>
<dbReference type="PANTHER" id="PTHR33067">
    <property type="entry name" value="RNA-DIRECTED DNA POLYMERASE-RELATED"/>
    <property type="match status" value="1"/>
</dbReference>
<organism evidence="2">
    <name type="scientific">Tanacetum cinerariifolium</name>
    <name type="common">Dalmatian daisy</name>
    <name type="synonym">Chrysanthemum cinerariifolium</name>
    <dbReference type="NCBI Taxonomy" id="118510"/>
    <lineage>
        <taxon>Eukaryota</taxon>
        <taxon>Viridiplantae</taxon>
        <taxon>Streptophyta</taxon>
        <taxon>Embryophyta</taxon>
        <taxon>Tracheophyta</taxon>
        <taxon>Spermatophyta</taxon>
        <taxon>Magnoliopsida</taxon>
        <taxon>eudicotyledons</taxon>
        <taxon>Gunneridae</taxon>
        <taxon>Pentapetalae</taxon>
        <taxon>asterids</taxon>
        <taxon>campanulids</taxon>
        <taxon>Asterales</taxon>
        <taxon>Asteraceae</taxon>
        <taxon>Asteroideae</taxon>
        <taxon>Anthemideae</taxon>
        <taxon>Anthemidinae</taxon>
        <taxon>Tanacetum</taxon>
    </lineage>
</organism>
<dbReference type="Gene3D" id="2.40.70.10">
    <property type="entry name" value="Acid Proteases"/>
    <property type="match status" value="1"/>
</dbReference>
<sequence length="581" mass="65168">MRTRSSLNLVGETSPNPTTSNPKHHNRRRSKQPFILEESSVDTMADQRTMAELLRAPTEGYAEAIVVPPILAEHFELKHSLINMMTSDQFLRLEKDNPRDHNHSLDSAAGGNLLERRTQDVLTIIENKSKQTSAVTTAMTAILKQFQATPPPAFVKAVEEIYVTCSGAHPYYQLSSLMATLSWNFRIIFKDKFQRPRLTTIRNMMASFFQMNTASTLGSRPLPSNTIANPKGELKAITTRSGLVLDVPSIPMPHPFINLEEDECAEETLTDPKLAEYTIKVPPPLNILKAPLSNKEKLLELANTPLNENCSAIILKKIPEKLGDLGKFIISCGFSELKCKALANLGKFTFLADFVIVDYENDPRVPIILGRPFLRTARALIDVHEEEMILHLFETNHLSGNTTFSSHTDLTAPKVINPLNGNTTSSSPNHLLEAFANELALITFPPGNDDLPVDIEFDLKEIEYLLNHDPTKEINSILEDSVDEENLADPNKNLVDTIPEMFTDKHTLNYSSPRLYDDVDDDLAELESDNDYVYADPFDSKVDKIKESKLLIDELDPPDQVISFLPSSMTQFSIRIFPRIA</sequence>
<proteinExistence type="predicted"/>
<evidence type="ECO:0000313" key="2">
    <source>
        <dbReference type="EMBL" id="GEX97713.1"/>
    </source>
</evidence>
<comment type="caution">
    <text evidence="2">The sequence shown here is derived from an EMBL/GenBank/DDBJ whole genome shotgun (WGS) entry which is preliminary data.</text>
</comment>
<accession>A0A699HI00</accession>
<dbReference type="EMBL" id="BKCJ010142980">
    <property type="protein sequence ID" value="GEX97713.1"/>
    <property type="molecule type" value="Genomic_DNA"/>
</dbReference>
<protein>
    <recommendedName>
        <fullName evidence="3">Reverse transcriptase domain-containing protein</fullName>
    </recommendedName>
</protein>
<evidence type="ECO:0000256" key="1">
    <source>
        <dbReference type="SAM" id="MobiDB-lite"/>
    </source>
</evidence>
<feature type="compositionally biased region" description="Basic residues" evidence="1">
    <location>
        <begin position="22"/>
        <end position="31"/>
    </location>
</feature>
<feature type="compositionally biased region" description="Polar residues" evidence="1">
    <location>
        <begin position="1"/>
        <end position="21"/>
    </location>
</feature>
<evidence type="ECO:0008006" key="3">
    <source>
        <dbReference type="Google" id="ProtNLM"/>
    </source>
</evidence>
<gene>
    <name evidence="2" type="ORF">Tci_369688</name>
</gene>
<dbReference type="AlphaFoldDB" id="A0A699HI00"/>
<dbReference type="InterPro" id="IPR021109">
    <property type="entry name" value="Peptidase_aspartic_dom_sf"/>
</dbReference>
<reference evidence="2" key="1">
    <citation type="journal article" date="2019" name="Sci. Rep.">
        <title>Draft genome of Tanacetum cinerariifolium, the natural source of mosquito coil.</title>
        <authorList>
            <person name="Yamashiro T."/>
            <person name="Shiraishi A."/>
            <person name="Satake H."/>
            <person name="Nakayama K."/>
        </authorList>
    </citation>
    <scope>NUCLEOTIDE SEQUENCE</scope>
</reference>